<organism evidence="1 2">
    <name type="scientific">Nocardia yunnanensis</name>
    <dbReference type="NCBI Taxonomy" id="2382165"/>
    <lineage>
        <taxon>Bacteria</taxon>
        <taxon>Bacillati</taxon>
        <taxon>Actinomycetota</taxon>
        <taxon>Actinomycetes</taxon>
        <taxon>Mycobacteriales</taxon>
        <taxon>Nocardiaceae</taxon>
        <taxon>Nocardia</taxon>
    </lineage>
</organism>
<sequence>MSRETSEWLNTQTLIGMTDQRGTAWHYRAEHQGDEPNHYPSYIPVADVRRRLFGWRAEAVPPHYPVPFGATPETPADPANPGYRLVEVPGSPFPMMADLSRQLVFRSDTGRPLGVFSSKYPVMQYGEMLLDGLAALVTPDGLAVSDDALGIGSAGLLKGGAVAWVQIERPDTVTTSEGVDFRTSILASASMDGSLPLSYAAVNQVVVCDNTHAWALDEAERSGRIWKLRRRSALSQFAFKDARAALQMVVEAEDGFAADIAKLCDLSVSPAQFRRLLDDFAPMPDEDAPKATRTRAENKRGQIEKLWVSDERVKPWTGTGFGWLQAVNTWQHHMRPAQGDRAGRNTTNAVTGKTADADTLTLERMFQVLTPAR</sequence>
<proteinExistence type="predicted"/>
<dbReference type="Proteomes" id="UP000267164">
    <property type="component" value="Chromosome"/>
</dbReference>
<accession>A0A386ZFJ7</accession>
<name>A0A386ZFJ7_9NOCA</name>
<dbReference type="InterPro" id="IPR017686">
    <property type="entry name" value="Phg/plasmid-like_prot"/>
</dbReference>
<evidence type="ECO:0000313" key="1">
    <source>
        <dbReference type="EMBL" id="AYF75269.1"/>
    </source>
</evidence>
<dbReference type="AlphaFoldDB" id="A0A386ZFJ7"/>
<gene>
    <name evidence="1" type="ORF">D7D52_16900</name>
</gene>
<dbReference type="OrthoDB" id="5141542at2"/>
<dbReference type="RefSeq" id="WP_120737608.1">
    <property type="nucleotide sequence ID" value="NZ_CP032568.1"/>
</dbReference>
<dbReference type="Pfam" id="PF06067">
    <property type="entry name" value="DUF932"/>
    <property type="match status" value="1"/>
</dbReference>
<dbReference type="InterPro" id="IPR026325">
    <property type="entry name" value="DUF932"/>
</dbReference>
<keyword evidence="2" id="KW-1185">Reference proteome</keyword>
<evidence type="ECO:0000313" key="2">
    <source>
        <dbReference type="Proteomes" id="UP000267164"/>
    </source>
</evidence>
<dbReference type="NCBIfam" id="TIGR03299">
    <property type="entry name" value="LGT_TIGR03299"/>
    <property type="match status" value="1"/>
</dbReference>
<dbReference type="EMBL" id="CP032568">
    <property type="protein sequence ID" value="AYF75269.1"/>
    <property type="molecule type" value="Genomic_DNA"/>
</dbReference>
<reference evidence="1 2" key="1">
    <citation type="submission" date="2018-09" db="EMBL/GenBank/DDBJ databases">
        <title>Nocardia yunnanensis sp. nov., an actinomycete isolated from a soil sample.</title>
        <authorList>
            <person name="Zhang J."/>
        </authorList>
    </citation>
    <scope>NUCLEOTIDE SEQUENCE [LARGE SCALE GENOMIC DNA]</scope>
    <source>
        <strain evidence="1 2">CFHS0054</strain>
    </source>
</reference>
<dbReference type="KEGG" id="nyu:D7D52_16900"/>
<protein>
    <submittedName>
        <fullName evidence="1">DUF932 domain-containing protein</fullName>
    </submittedName>
</protein>